<dbReference type="GO" id="GO:0005739">
    <property type="term" value="C:mitochondrion"/>
    <property type="evidence" value="ECO:0007669"/>
    <property type="project" value="TreeGrafter"/>
</dbReference>
<dbReference type="SUPFAM" id="SSF53067">
    <property type="entry name" value="Actin-like ATPase domain"/>
    <property type="match status" value="1"/>
</dbReference>
<dbReference type="Gene3D" id="3.30.420.40">
    <property type="match status" value="1"/>
</dbReference>
<dbReference type="EMBL" id="JAYWIO010000006">
    <property type="protein sequence ID" value="KAK7256396.1"/>
    <property type="molecule type" value="Genomic_DNA"/>
</dbReference>
<keyword evidence="2" id="KW-0808">Transferase</keyword>
<dbReference type="Pfam" id="PF02782">
    <property type="entry name" value="FGGY_C"/>
    <property type="match status" value="1"/>
</dbReference>
<name>A0AAN9EHL4_CROPI</name>
<evidence type="ECO:0000256" key="2">
    <source>
        <dbReference type="ARBA" id="ARBA00022679"/>
    </source>
</evidence>
<comment type="caution">
    <text evidence="7">The sequence shown here is derived from an EMBL/GenBank/DDBJ whole genome shotgun (WGS) entry which is preliminary data.</text>
</comment>
<dbReference type="InterPro" id="IPR018485">
    <property type="entry name" value="FGGY_C"/>
</dbReference>
<keyword evidence="3" id="KW-0547">Nucleotide-binding</keyword>
<dbReference type="GO" id="GO:0006071">
    <property type="term" value="P:glycerol metabolic process"/>
    <property type="evidence" value="ECO:0007669"/>
    <property type="project" value="TreeGrafter"/>
</dbReference>
<dbReference type="GO" id="GO:0005524">
    <property type="term" value="F:ATP binding"/>
    <property type="evidence" value="ECO:0007669"/>
    <property type="project" value="UniProtKB-KW"/>
</dbReference>
<keyword evidence="4" id="KW-0418">Kinase</keyword>
<proteinExistence type="inferred from homology"/>
<reference evidence="7 8" key="1">
    <citation type="submission" date="2024-01" db="EMBL/GenBank/DDBJ databases">
        <title>The genomes of 5 underutilized Papilionoideae crops provide insights into root nodulation and disease resistanc.</title>
        <authorList>
            <person name="Yuan L."/>
        </authorList>
    </citation>
    <scope>NUCLEOTIDE SEQUENCE [LARGE SCALE GENOMIC DNA]</scope>
    <source>
        <strain evidence="7">ZHUSHIDOU_FW_LH</strain>
        <tissue evidence="7">Leaf</tissue>
    </source>
</reference>
<accession>A0AAN9EHL4</accession>
<sequence>MKWLTDSVGLISTSLEIQDLASKVESTDGVYIVPSFDGLFAPWWHEDTCGVQIRISRFTKKARIARATLESIAYQPLPLLDYHRSLKEDYIFDSKVKMKNATVFKPVLAEEVKKKKVNSWCKVVTRTFDLIDLAF</sequence>
<gene>
    <name evidence="7" type="ORF">RIF29_29840</name>
</gene>
<evidence type="ECO:0000259" key="6">
    <source>
        <dbReference type="Pfam" id="PF02782"/>
    </source>
</evidence>
<dbReference type="GO" id="GO:0004370">
    <property type="term" value="F:glycerol kinase activity"/>
    <property type="evidence" value="ECO:0007669"/>
    <property type="project" value="TreeGrafter"/>
</dbReference>
<protein>
    <recommendedName>
        <fullName evidence="6">Carbohydrate kinase FGGY C-terminal domain-containing protein</fullName>
    </recommendedName>
</protein>
<dbReference type="GO" id="GO:0046167">
    <property type="term" value="P:glycerol-3-phosphate biosynthetic process"/>
    <property type="evidence" value="ECO:0007669"/>
    <property type="project" value="TreeGrafter"/>
</dbReference>
<evidence type="ECO:0000256" key="4">
    <source>
        <dbReference type="ARBA" id="ARBA00022777"/>
    </source>
</evidence>
<dbReference type="InterPro" id="IPR043129">
    <property type="entry name" value="ATPase_NBD"/>
</dbReference>
<dbReference type="AlphaFoldDB" id="A0AAN9EHL4"/>
<dbReference type="PANTHER" id="PTHR10196:SF69">
    <property type="entry name" value="GLYCEROL KINASE"/>
    <property type="match status" value="1"/>
</dbReference>
<dbReference type="GO" id="GO:0006641">
    <property type="term" value="P:triglyceride metabolic process"/>
    <property type="evidence" value="ECO:0007669"/>
    <property type="project" value="TreeGrafter"/>
</dbReference>
<evidence type="ECO:0000256" key="3">
    <source>
        <dbReference type="ARBA" id="ARBA00022741"/>
    </source>
</evidence>
<evidence type="ECO:0000256" key="1">
    <source>
        <dbReference type="ARBA" id="ARBA00009156"/>
    </source>
</evidence>
<dbReference type="Proteomes" id="UP001372338">
    <property type="component" value="Unassembled WGS sequence"/>
</dbReference>
<keyword evidence="8" id="KW-1185">Reference proteome</keyword>
<dbReference type="PANTHER" id="PTHR10196">
    <property type="entry name" value="SUGAR KINASE"/>
    <property type="match status" value="1"/>
</dbReference>
<comment type="similarity">
    <text evidence="1">Belongs to the FGGY kinase family.</text>
</comment>
<evidence type="ECO:0000313" key="7">
    <source>
        <dbReference type="EMBL" id="KAK7256396.1"/>
    </source>
</evidence>
<evidence type="ECO:0000256" key="5">
    <source>
        <dbReference type="ARBA" id="ARBA00022840"/>
    </source>
</evidence>
<feature type="domain" description="Carbohydrate kinase FGGY C-terminal" evidence="6">
    <location>
        <begin position="12"/>
        <end position="75"/>
    </location>
</feature>
<evidence type="ECO:0000313" key="8">
    <source>
        <dbReference type="Proteomes" id="UP001372338"/>
    </source>
</evidence>
<keyword evidence="5" id="KW-0067">ATP-binding</keyword>
<organism evidence="7 8">
    <name type="scientific">Crotalaria pallida</name>
    <name type="common">Smooth rattlebox</name>
    <name type="synonym">Crotalaria striata</name>
    <dbReference type="NCBI Taxonomy" id="3830"/>
    <lineage>
        <taxon>Eukaryota</taxon>
        <taxon>Viridiplantae</taxon>
        <taxon>Streptophyta</taxon>
        <taxon>Embryophyta</taxon>
        <taxon>Tracheophyta</taxon>
        <taxon>Spermatophyta</taxon>
        <taxon>Magnoliopsida</taxon>
        <taxon>eudicotyledons</taxon>
        <taxon>Gunneridae</taxon>
        <taxon>Pentapetalae</taxon>
        <taxon>rosids</taxon>
        <taxon>fabids</taxon>
        <taxon>Fabales</taxon>
        <taxon>Fabaceae</taxon>
        <taxon>Papilionoideae</taxon>
        <taxon>50 kb inversion clade</taxon>
        <taxon>genistoids sensu lato</taxon>
        <taxon>core genistoids</taxon>
        <taxon>Crotalarieae</taxon>
        <taxon>Crotalaria</taxon>
    </lineage>
</organism>